<dbReference type="Proteomes" id="UP001138540">
    <property type="component" value="Unassembled WGS sequence"/>
</dbReference>
<keyword evidence="1" id="KW-0472">Membrane</keyword>
<organism evidence="2 3">
    <name type="scientific">Sphingobium lignivorans</name>
    <dbReference type="NCBI Taxonomy" id="2735886"/>
    <lineage>
        <taxon>Bacteria</taxon>
        <taxon>Pseudomonadati</taxon>
        <taxon>Pseudomonadota</taxon>
        <taxon>Alphaproteobacteria</taxon>
        <taxon>Sphingomonadales</taxon>
        <taxon>Sphingomonadaceae</taxon>
        <taxon>Sphingobium</taxon>
    </lineage>
</organism>
<dbReference type="RefSeq" id="WP_184153000.1">
    <property type="nucleotide sequence ID" value="NZ_JACHKA010000001.1"/>
</dbReference>
<keyword evidence="1" id="KW-0812">Transmembrane</keyword>
<evidence type="ECO:0000313" key="3">
    <source>
        <dbReference type="Proteomes" id="UP001138540"/>
    </source>
</evidence>
<sequence>MNWPQITAIVLIALSLGIQLAKHGQPREPYSFPAATGAAVIWIVLLGAGGFWG</sequence>
<feature type="transmembrane region" description="Helical" evidence="1">
    <location>
        <begin position="31"/>
        <end position="52"/>
    </location>
</feature>
<dbReference type="EMBL" id="JACHKA010000001">
    <property type="protein sequence ID" value="MBB5985984.1"/>
    <property type="molecule type" value="Genomic_DNA"/>
</dbReference>
<proteinExistence type="predicted"/>
<gene>
    <name evidence="2" type="ORF">HNP60_001958</name>
</gene>
<evidence type="ECO:0000256" key="1">
    <source>
        <dbReference type="SAM" id="Phobius"/>
    </source>
</evidence>
<keyword evidence="3" id="KW-1185">Reference proteome</keyword>
<keyword evidence="1" id="KW-1133">Transmembrane helix</keyword>
<name>A0ABR6NFB6_9SPHN</name>
<protein>
    <submittedName>
        <fullName evidence="2">Uncharacterized protein</fullName>
    </submittedName>
</protein>
<accession>A0ABR6NFB6</accession>
<comment type="caution">
    <text evidence="2">The sequence shown here is derived from an EMBL/GenBank/DDBJ whole genome shotgun (WGS) entry which is preliminary data.</text>
</comment>
<evidence type="ECO:0000313" key="2">
    <source>
        <dbReference type="EMBL" id="MBB5985984.1"/>
    </source>
</evidence>
<reference evidence="2 3" key="1">
    <citation type="submission" date="2020-08" db="EMBL/GenBank/DDBJ databases">
        <title>Exploring microbial biodiversity for novel pathways involved in the catabolism of aromatic compounds derived from lignin.</title>
        <authorList>
            <person name="Elkins J."/>
        </authorList>
    </citation>
    <scope>NUCLEOTIDE SEQUENCE [LARGE SCALE GENOMIC DNA]</scope>
    <source>
        <strain evidence="2 3">B1D3A</strain>
    </source>
</reference>